<dbReference type="GO" id="GO:0002376">
    <property type="term" value="P:immune system process"/>
    <property type="evidence" value="ECO:0007669"/>
    <property type="project" value="UniProtKB-KW"/>
</dbReference>
<comment type="subcellular location">
    <subcellularLocation>
        <location evidence="1">Cell membrane</location>
    </subcellularLocation>
</comment>
<feature type="transmembrane region" description="Helical" evidence="8">
    <location>
        <begin position="236"/>
        <end position="259"/>
    </location>
</feature>
<evidence type="ECO:0000256" key="4">
    <source>
        <dbReference type="ARBA" id="ARBA00022859"/>
    </source>
</evidence>
<dbReference type="InterPro" id="IPR052051">
    <property type="entry name" value="TCR_complex_component"/>
</dbReference>
<dbReference type="PANTHER" id="PTHR19433:SF127">
    <property type="entry name" value="NITR9"/>
    <property type="match status" value="1"/>
</dbReference>
<protein>
    <recommendedName>
        <fullName evidence="9">Ig-like domain-containing protein</fullName>
    </recommendedName>
</protein>
<dbReference type="Gene3D" id="2.60.40.10">
    <property type="entry name" value="Immunoglobulins"/>
    <property type="match status" value="2"/>
</dbReference>
<dbReference type="InterPro" id="IPR036179">
    <property type="entry name" value="Ig-like_dom_sf"/>
</dbReference>
<reference evidence="10" key="2">
    <citation type="submission" date="2016-06" db="EMBL/GenBank/DDBJ databases">
        <title>The genome of a short-lived fish provides insights into sex chromosome evolution and the genetic control of aging.</title>
        <authorList>
            <person name="Reichwald K."/>
            <person name="Felder M."/>
            <person name="Petzold A."/>
            <person name="Koch P."/>
            <person name="Groth M."/>
            <person name="Platzer M."/>
        </authorList>
    </citation>
    <scope>NUCLEOTIDE SEQUENCE</scope>
    <source>
        <tissue evidence="10">Brain</tissue>
    </source>
</reference>
<evidence type="ECO:0000256" key="1">
    <source>
        <dbReference type="ARBA" id="ARBA00004236"/>
    </source>
</evidence>
<dbReference type="SMART" id="SM00408">
    <property type="entry name" value="IGc2"/>
    <property type="match status" value="1"/>
</dbReference>
<dbReference type="SMART" id="SM00409">
    <property type="entry name" value="IG"/>
    <property type="match status" value="2"/>
</dbReference>
<keyword evidence="7" id="KW-0325">Glycoprotein</keyword>
<keyword evidence="8" id="KW-1133">Transmembrane helix</keyword>
<reference evidence="10" key="1">
    <citation type="submission" date="2016-05" db="EMBL/GenBank/DDBJ databases">
        <authorList>
            <person name="Lavstsen T."/>
            <person name="Jespersen J.S."/>
        </authorList>
    </citation>
    <scope>NUCLEOTIDE SEQUENCE</scope>
    <source>
        <tissue evidence="10">Brain</tissue>
    </source>
</reference>
<name>A0A1A7WVR7_9TELE</name>
<evidence type="ECO:0000256" key="7">
    <source>
        <dbReference type="ARBA" id="ARBA00023180"/>
    </source>
</evidence>
<evidence type="ECO:0000256" key="5">
    <source>
        <dbReference type="ARBA" id="ARBA00023136"/>
    </source>
</evidence>
<gene>
    <name evidence="10" type="primary">Nfu_g_1_015990</name>
</gene>
<accession>A0A1A7WVR7</accession>
<evidence type="ECO:0000256" key="6">
    <source>
        <dbReference type="ARBA" id="ARBA00023157"/>
    </source>
</evidence>
<dbReference type="PROSITE" id="PS50835">
    <property type="entry name" value="IG_LIKE"/>
    <property type="match status" value="1"/>
</dbReference>
<keyword evidence="4" id="KW-0391">Immunity</keyword>
<proteinExistence type="predicted"/>
<evidence type="ECO:0000259" key="9">
    <source>
        <dbReference type="PROSITE" id="PS50835"/>
    </source>
</evidence>
<dbReference type="SUPFAM" id="SSF48726">
    <property type="entry name" value="Immunoglobulin"/>
    <property type="match status" value="2"/>
</dbReference>
<dbReference type="AlphaFoldDB" id="A0A1A7WVR7"/>
<dbReference type="InterPro" id="IPR003598">
    <property type="entry name" value="Ig_sub2"/>
</dbReference>
<keyword evidence="2" id="KW-1003">Cell membrane</keyword>
<dbReference type="EMBL" id="HADW01008390">
    <property type="protein sequence ID" value="SBP09790.1"/>
    <property type="molecule type" value="Transcribed_RNA"/>
</dbReference>
<dbReference type="InterPro" id="IPR003599">
    <property type="entry name" value="Ig_sub"/>
</dbReference>
<keyword evidence="5 8" id="KW-0472">Membrane</keyword>
<dbReference type="InterPro" id="IPR007110">
    <property type="entry name" value="Ig-like_dom"/>
</dbReference>
<dbReference type="Pfam" id="PF07686">
    <property type="entry name" value="V-set"/>
    <property type="match status" value="1"/>
</dbReference>
<feature type="domain" description="Ig-like" evidence="9">
    <location>
        <begin position="15"/>
        <end position="98"/>
    </location>
</feature>
<evidence type="ECO:0000256" key="8">
    <source>
        <dbReference type="SAM" id="Phobius"/>
    </source>
</evidence>
<dbReference type="GO" id="GO:0009617">
    <property type="term" value="P:response to bacterium"/>
    <property type="evidence" value="ECO:0007669"/>
    <property type="project" value="TreeGrafter"/>
</dbReference>
<evidence type="ECO:0000256" key="2">
    <source>
        <dbReference type="ARBA" id="ARBA00022475"/>
    </source>
</evidence>
<evidence type="ECO:0000256" key="3">
    <source>
        <dbReference type="ARBA" id="ARBA00022729"/>
    </source>
</evidence>
<keyword evidence="3" id="KW-0732">Signal</keyword>
<dbReference type="SMART" id="SM00406">
    <property type="entry name" value="IGv"/>
    <property type="match status" value="2"/>
</dbReference>
<dbReference type="InterPro" id="IPR013106">
    <property type="entry name" value="Ig_V-set"/>
</dbReference>
<keyword evidence="6" id="KW-1015">Disulfide bond</keyword>
<dbReference type="InterPro" id="IPR013783">
    <property type="entry name" value="Ig-like_fold"/>
</dbReference>
<organism evidence="10">
    <name type="scientific">Iconisemion striatum</name>
    <dbReference type="NCBI Taxonomy" id="60296"/>
    <lineage>
        <taxon>Eukaryota</taxon>
        <taxon>Metazoa</taxon>
        <taxon>Chordata</taxon>
        <taxon>Craniata</taxon>
        <taxon>Vertebrata</taxon>
        <taxon>Euteleostomi</taxon>
        <taxon>Actinopterygii</taxon>
        <taxon>Neopterygii</taxon>
        <taxon>Teleostei</taxon>
        <taxon>Neoteleostei</taxon>
        <taxon>Acanthomorphata</taxon>
        <taxon>Ovalentaria</taxon>
        <taxon>Atherinomorphae</taxon>
        <taxon>Cyprinodontiformes</taxon>
        <taxon>Nothobranchiidae</taxon>
        <taxon>Iconisemion</taxon>
    </lineage>
</organism>
<sequence length="270" mass="29819">MALKTSLHLESADIGNSVTLQCLCHDDVAVMFYWYKQDLGKKPQLLSTFYKHNFNGSFHGEFNDSRFSLETGDLKNILLKISDLRKSDSGIYHCVKSNLHLFEFCEGTLVSVKAADSTVQALVHHSTPETIHSVTLNCSVQPGTCDGEHSVYWFKVSEDSHPGLIYSHGGRNDQCERKANTQTHTCVYNLPLKNLSVSDDKFHYCSVASCGHILFGSGTMQVSQGFSAHEEGSLPLINALSGALAFTTLLVVLLVLSVCKMSTNSRCRFT</sequence>
<evidence type="ECO:0000313" key="10">
    <source>
        <dbReference type="EMBL" id="SBP09790.1"/>
    </source>
</evidence>
<dbReference type="GO" id="GO:0005886">
    <property type="term" value="C:plasma membrane"/>
    <property type="evidence" value="ECO:0007669"/>
    <property type="project" value="UniProtKB-SubCell"/>
</dbReference>
<keyword evidence="8" id="KW-0812">Transmembrane</keyword>
<dbReference type="PANTHER" id="PTHR19433">
    <property type="entry name" value="T-CELL RECEPTOR ALPHA CHAIN V REGION-RELATED"/>
    <property type="match status" value="1"/>
</dbReference>